<evidence type="ECO:0000313" key="2">
    <source>
        <dbReference type="RefSeq" id="XP_013926092.1"/>
    </source>
</evidence>
<dbReference type="InterPro" id="IPR009103">
    <property type="entry name" value="Olfactory_marker"/>
</dbReference>
<dbReference type="PANTHER" id="PTHR15357">
    <property type="entry name" value="OLFACTORY MARKER PROTEIN"/>
    <property type="match status" value="1"/>
</dbReference>
<dbReference type="GeneID" id="106552366"/>
<evidence type="ECO:0000313" key="1">
    <source>
        <dbReference type="Proteomes" id="UP000504617"/>
    </source>
</evidence>
<dbReference type="RefSeq" id="XP_013926092.1">
    <property type="nucleotide sequence ID" value="XM_014070617.1"/>
</dbReference>
<gene>
    <name evidence="2" type="primary">OMP</name>
</gene>
<dbReference type="GO" id="GO:0043025">
    <property type="term" value="C:neuronal cell body"/>
    <property type="evidence" value="ECO:0007669"/>
    <property type="project" value="TreeGrafter"/>
</dbReference>
<dbReference type="InterPro" id="IPR036727">
    <property type="entry name" value="Olfactory_marker_sf"/>
</dbReference>
<dbReference type="Proteomes" id="UP000504617">
    <property type="component" value="Unplaced"/>
</dbReference>
<keyword evidence="1" id="KW-1185">Reference proteome</keyword>
<dbReference type="GO" id="GO:0007608">
    <property type="term" value="P:sensory perception of smell"/>
    <property type="evidence" value="ECO:0007669"/>
    <property type="project" value="InterPro"/>
</dbReference>
<dbReference type="GO" id="GO:0030424">
    <property type="term" value="C:axon"/>
    <property type="evidence" value="ECO:0007669"/>
    <property type="project" value="TreeGrafter"/>
</dbReference>
<accession>A0A6I9YP78</accession>
<proteinExistence type="predicted"/>
<dbReference type="GO" id="GO:0007165">
    <property type="term" value="P:signal transduction"/>
    <property type="evidence" value="ECO:0007669"/>
    <property type="project" value="InterPro"/>
</dbReference>
<name>A0A6I9YP78_9SAUR</name>
<dbReference type="PANTHER" id="PTHR15357:SF0">
    <property type="entry name" value="OLFACTORY MARKER PROTEIN"/>
    <property type="match status" value="1"/>
</dbReference>
<dbReference type="AlphaFoldDB" id="A0A6I9YP78"/>
<protein>
    <submittedName>
        <fullName evidence="2">Olfactory marker protein</fullName>
    </submittedName>
</protein>
<dbReference type="Gene3D" id="2.60.120.390">
    <property type="entry name" value="Olfactory marker"/>
    <property type="match status" value="1"/>
</dbReference>
<dbReference type="GO" id="GO:0005634">
    <property type="term" value="C:nucleus"/>
    <property type="evidence" value="ECO:0007669"/>
    <property type="project" value="TreeGrafter"/>
</dbReference>
<dbReference type="SUPFAM" id="SSF63697">
    <property type="entry name" value="Olfactory marker protein"/>
    <property type="match status" value="1"/>
</dbReference>
<dbReference type="OrthoDB" id="9867220at2759"/>
<dbReference type="KEGG" id="tsr:106552366"/>
<dbReference type="CTD" id="4975"/>
<dbReference type="Pfam" id="PF06554">
    <property type="entry name" value="Olfactory_mark"/>
    <property type="match status" value="1"/>
</dbReference>
<organism evidence="1 2">
    <name type="scientific">Thamnophis sirtalis</name>
    <dbReference type="NCBI Taxonomy" id="35019"/>
    <lineage>
        <taxon>Eukaryota</taxon>
        <taxon>Metazoa</taxon>
        <taxon>Chordata</taxon>
        <taxon>Craniata</taxon>
        <taxon>Vertebrata</taxon>
        <taxon>Euteleostomi</taxon>
        <taxon>Lepidosauria</taxon>
        <taxon>Squamata</taxon>
        <taxon>Bifurcata</taxon>
        <taxon>Unidentata</taxon>
        <taxon>Episquamata</taxon>
        <taxon>Toxicofera</taxon>
        <taxon>Serpentes</taxon>
        <taxon>Colubroidea</taxon>
        <taxon>Colubridae</taxon>
        <taxon>Natricinae</taxon>
        <taxon>Thamnophis</taxon>
    </lineage>
</organism>
<sequence>MGSEAAELELPLVQDVQLTEVMRIRGKTLREKNEKPQDGEKLLQANEFVFRLHFTHQRDLCFLSWKVILDQPGKATIIGTSQHWTPDLTNLMRRQLLDPPAVFWKKPDAPEVVDCNEADALEFGERLVELAKIRKVMYFLVAFTDGLEPAHLKCSVIFNI</sequence>
<dbReference type="GO" id="GO:0005829">
    <property type="term" value="C:cytosol"/>
    <property type="evidence" value="ECO:0007669"/>
    <property type="project" value="TreeGrafter"/>
</dbReference>
<reference evidence="2" key="1">
    <citation type="submission" date="2025-08" db="UniProtKB">
        <authorList>
            <consortium name="RefSeq"/>
        </authorList>
    </citation>
    <scope>IDENTIFICATION</scope>
    <source>
        <tissue evidence="2">Skeletal muscle</tissue>
    </source>
</reference>